<reference evidence="1 2" key="1">
    <citation type="journal article" date="2024" name="BMC Genomics">
        <title>De novo assembly and annotation of Popillia japonica's genome with initial clues to its potential as an invasive pest.</title>
        <authorList>
            <person name="Cucini C."/>
            <person name="Boschi S."/>
            <person name="Funari R."/>
            <person name="Cardaioli E."/>
            <person name="Iannotti N."/>
            <person name="Marturano G."/>
            <person name="Paoli F."/>
            <person name="Bruttini M."/>
            <person name="Carapelli A."/>
            <person name="Frati F."/>
            <person name="Nardi F."/>
        </authorList>
    </citation>
    <scope>NUCLEOTIDE SEQUENCE [LARGE SCALE GENOMIC DNA]</scope>
    <source>
        <strain evidence="1">DMR45628</strain>
    </source>
</reference>
<evidence type="ECO:0000313" key="1">
    <source>
        <dbReference type="EMBL" id="KAK9729308.1"/>
    </source>
</evidence>
<sequence>MWAPSTLSMPHHLRAQIADRARLSNPALRVPSLLILNKERTTSLLSPFAISLGGATSRQKLEERATTFLRPKISSTGYVFFPRPRRTLGIAKFFTNEQIPYHTYQLPSEKILNMVIRGIPSEIPEDQILRQLCELGYNSDSVGSDATYSGKNLKRPERHL</sequence>
<proteinExistence type="predicted"/>
<accession>A0AAW1L6A7</accession>
<keyword evidence="2" id="KW-1185">Reference proteome</keyword>
<organism evidence="1 2">
    <name type="scientific">Popillia japonica</name>
    <name type="common">Japanese beetle</name>
    <dbReference type="NCBI Taxonomy" id="7064"/>
    <lineage>
        <taxon>Eukaryota</taxon>
        <taxon>Metazoa</taxon>
        <taxon>Ecdysozoa</taxon>
        <taxon>Arthropoda</taxon>
        <taxon>Hexapoda</taxon>
        <taxon>Insecta</taxon>
        <taxon>Pterygota</taxon>
        <taxon>Neoptera</taxon>
        <taxon>Endopterygota</taxon>
        <taxon>Coleoptera</taxon>
        <taxon>Polyphaga</taxon>
        <taxon>Scarabaeiformia</taxon>
        <taxon>Scarabaeidae</taxon>
        <taxon>Rutelinae</taxon>
        <taxon>Popillia</taxon>
    </lineage>
</organism>
<comment type="caution">
    <text evidence="1">The sequence shown here is derived from an EMBL/GenBank/DDBJ whole genome shotgun (WGS) entry which is preliminary data.</text>
</comment>
<dbReference type="EMBL" id="JASPKY010000161">
    <property type="protein sequence ID" value="KAK9729308.1"/>
    <property type="molecule type" value="Genomic_DNA"/>
</dbReference>
<dbReference type="Proteomes" id="UP001458880">
    <property type="component" value="Unassembled WGS sequence"/>
</dbReference>
<gene>
    <name evidence="1" type="ORF">QE152_g15986</name>
</gene>
<evidence type="ECO:0000313" key="2">
    <source>
        <dbReference type="Proteomes" id="UP001458880"/>
    </source>
</evidence>
<protein>
    <submittedName>
        <fullName evidence="1">Uncharacterized protein</fullName>
    </submittedName>
</protein>
<name>A0AAW1L6A7_POPJA</name>
<dbReference type="AlphaFoldDB" id="A0AAW1L6A7"/>